<dbReference type="InterPro" id="IPR003594">
    <property type="entry name" value="HATPase_dom"/>
</dbReference>
<evidence type="ECO:0000256" key="6">
    <source>
        <dbReference type="ARBA" id="ARBA00023012"/>
    </source>
</evidence>
<organism evidence="8 9">
    <name type="scientific">Hydrogenivirga caldilitoris</name>
    <dbReference type="NCBI Taxonomy" id="246264"/>
    <lineage>
        <taxon>Bacteria</taxon>
        <taxon>Pseudomonadati</taxon>
        <taxon>Aquificota</taxon>
        <taxon>Aquificia</taxon>
        <taxon>Aquificales</taxon>
        <taxon>Aquificaceae</taxon>
        <taxon>Hydrogenivirga</taxon>
    </lineage>
</organism>
<dbReference type="InterPro" id="IPR036097">
    <property type="entry name" value="HisK_dim/P_sf"/>
</dbReference>
<dbReference type="EC" id="2.7.13.3" evidence="2"/>
<dbReference type="GO" id="GO:0004721">
    <property type="term" value="F:phosphoprotein phosphatase activity"/>
    <property type="evidence" value="ECO:0007669"/>
    <property type="project" value="TreeGrafter"/>
</dbReference>
<evidence type="ECO:0000259" key="7">
    <source>
        <dbReference type="PROSITE" id="PS50109"/>
    </source>
</evidence>
<keyword evidence="6" id="KW-0902">Two-component regulatory system</keyword>
<dbReference type="PRINTS" id="PR00344">
    <property type="entry name" value="BCTRLSENSOR"/>
</dbReference>
<keyword evidence="5 8" id="KW-0418">Kinase</keyword>
<dbReference type="CDD" id="cd00082">
    <property type="entry name" value="HisKA"/>
    <property type="match status" value="1"/>
</dbReference>
<dbReference type="SUPFAM" id="SSF55874">
    <property type="entry name" value="ATPase domain of HSP90 chaperone/DNA topoisomerase II/histidine kinase"/>
    <property type="match status" value="1"/>
</dbReference>
<dbReference type="InterPro" id="IPR005467">
    <property type="entry name" value="His_kinase_dom"/>
</dbReference>
<keyword evidence="9" id="KW-1185">Reference proteome</keyword>
<keyword evidence="3" id="KW-0597">Phosphoprotein</keyword>
<dbReference type="GO" id="GO:0005886">
    <property type="term" value="C:plasma membrane"/>
    <property type="evidence" value="ECO:0007669"/>
    <property type="project" value="TreeGrafter"/>
</dbReference>
<evidence type="ECO:0000256" key="4">
    <source>
        <dbReference type="ARBA" id="ARBA00022679"/>
    </source>
</evidence>
<dbReference type="RefSeq" id="WP_121011536.1">
    <property type="nucleotide sequence ID" value="NZ_RCCJ01000001.1"/>
</dbReference>
<proteinExistence type="predicted"/>
<evidence type="ECO:0000256" key="2">
    <source>
        <dbReference type="ARBA" id="ARBA00012438"/>
    </source>
</evidence>
<dbReference type="OrthoDB" id="9813151at2"/>
<dbReference type="SMART" id="SM00387">
    <property type="entry name" value="HATPase_c"/>
    <property type="match status" value="1"/>
</dbReference>
<name>A0A497XPS0_9AQUI</name>
<reference evidence="8 9" key="1">
    <citation type="submission" date="2018-10" db="EMBL/GenBank/DDBJ databases">
        <title>Genomic Encyclopedia of Archaeal and Bacterial Type Strains, Phase II (KMG-II): from individual species to whole genera.</title>
        <authorList>
            <person name="Goeker M."/>
        </authorList>
    </citation>
    <scope>NUCLEOTIDE SEQUENCE [LARGE SCALE GENOMIC DNA]</scope>
    <source>
        <strain evidence="8 9">DSM 16510</strain>
    </source>
</reference>
<feature type="domain" description="Histidine kinase" evidence="7">
    <location>
        <begin position="108"/>
        <end position="313"/>
    </location>
</feature>
<comment type="catalytic activity">
    <reaction evidence="1">
        <text>ATP + protein L-histidine = ADP + protein N-phospho-L-histidine.</text>
        <dbReference type="EC" id="2.7.13.3"/>
    </reaction>
</comment>
<sequence>MREVLDKVSIGVVILSKKGVVEYANEFCTQRGITPPDYAGRKYYEVMRSLDLIGFVRELLEGKAKPMNFELSGRTFKAVPLENIPAFQIEDITQLVRFEKLQKEFAASVSHELSTPITAIRGLLETALLDEPPKREFVEKALKRVEGLENLIKALRFLVLLDTRAVLNRERLPLKSLISSVIQDLREEIDTRGVSVEIEGEEVEIESDREKLYVLLKNLIENAVRYNRERGKVLIELERTPNGVEVRIEDTGEGISKEELPLIFQPFVGGKNKKGMGLGLAISKKIANFLGAELEIESEERKGTKVRVSLPES</sequence>
<dbReference type="AlphaFoldDB" id="A0A497XPS0"/>
<evidence type="ECO:0000256" key="1">
    <source>
        <dbReference type="ARBA" id="ARBA00000085"/>
    </source>
</evidence>
<evidence type="ECO:0000256" key="3">
    <source>
        <dbReference type="ARBA" id="ARBA00022553"/>
    </source>
</evidence>
<evidence type="ECO:0000313" key="8">
    <source>
        <dbReference type="EMBL" id="RLJ70955.1"/>
    </source>
</evidence>
<dbReference type="EMBL" id="RCCJ01000001">
    <property type="protein sequence ID" value="RLJ70955.1"/>
    <property type="molecule type" value="Genomic_DNA"/>
</dbReference>
<comment type="caution">
    <text evidence="8">The sequence shown here is derived from an EMBL/GenBank/DDBJ whole genome shotgun (WGS) entry which is preliminary data.</text>
</comment>
<dbReference type="PROSITE" id="PS50109">
    <property type="entry name" value="HIS_KIN"/>
    <property type="match status" value="1"/>
</dbReference>
<dbReference type="PANTHER" id="PTHR45453:SF1">
    <property type="entry name" value="PHOSPHATE REGULON SENSOR PROTEIN PHOR"/>
    <property type="match status" value="1"/>
</dbReference>
<dbReference type="PANTHER" id="PTHR45453">
    <property type="entry name" value="PHOSPHATE REGULON SENSOR PROTEIN PHOR"/>
    <property type="match status" value="1"/>
</dbReference>
<evidence type="ECO:0000256" key="5">
    <source>
        <dbReference type="ARBA" id="ARBA00022777"/>
    </source>
</evidence>
<dbReference type="GO" id="GO:0000155">
    <property type="term" value="F:phosphorelay sensor kinase activity"/>
    <property type="evidence" value="ECO:0007669"/>
    <property type="project" value="InterPro"/>
</dbReference>
<dbReference type="InterPro" id="IPR003661">
    <property type="entry name" value="HisK_dim/P_dom"/>
</dbReference>
<dbReference type="SMART" id="SM00388">
    <property type="entry name" value="HisKA"/>
    <property type="match status" value="1"/>
</dbReference>
<gene>
    <name evidence="8" type="ORF">BCF55_1244</name>
</gene>
<dbReference type="InterPro" id="IPR050351">
    <property type="entry name" value="BphY/WalK/GraS-like"/>
</dbReference>
<dbReference type="Gene3D" id="3.30.565.10">
    <property type="entry name" value="Histidine kinase-like ATPase, C-terminal domain"/>
    <property type="match status" value="1"/>
</dbReference>
<protein>
    <recommendedName>
        <fullName evidence="2">histidine kinase</fullName>
        <ecNumber evidence="2">2.7.13.3</ecNumber>
    </recommendedName>
</protein>
<dbReference type="Pfam" id="PF02518">
    <property type="entry name" value="HATPase_c"/>
    <property type="match status" value="1"/>
</dbReference>
<dbReference type="Proteomes" id="UP000267841">
    <property type="component" value="Unassembled WGS sequence"/>
</dbReference>
<dbReference type="InterPro" id="IPR004358">
    <property type="entry name" value="Sig_transdc_His_kin-like_C"/>
</dbReference>
<keyword evidence="4" id="KW-0808">Transferase</keyword>
<dbReference type="Gene3D" id="1.10.287.130">
    <property type="match status" value="1"/>
</dbReference>
<dbReference type="SUPFAM" id="SSF47384">
    <property type="entry name" value="Homodimeric domain of signal transducing histidine kinase"/>
    <property type="match status" value="1"/>
</dbReference>
<dbReference type="GO" id="GO:0016036">
    <property type="term" value="P:cellular response to phosphate starvation"/>
    <property type="evidence" value="ECO:0007669"/>
    <property type="project" value="TreeGrafter"/>
</dbReference>
<dbReference type="Pfam" id="PF00512">
    <property type="entry name" value="HisKA"/>
    <property type="match status" value="1"/>
</dbReference>
<accession>A0A497XPS0</accession>
<dbReference type="InterPro" id="IPR036890">
    <property type="entry name" value="HATPase_C_sf"/>
</dbReference>
<evidence type="ECO:0000313" key="9">
    <source>
        <dbReference type="Proteomes" id="UP000267841"/>
    </source>
</evidence>